<accession>H2YUW3</accession>
<protein>
    <submittedName>
        <fullName evidence="1">Uncharacterized protein</fullName>
    </submittedName>
</protein>
<reference evidence="2" key="1">
    <citation type="submission" date="2003-08" db="EMBL/GenBank/DDBJ databases">
        <authorList>
            <person name="Birren B."/>
            <person name="Nusbaum C."/>
            <person name="Abebe A."/>
            <person name="Abouelleil A."/>
            <person name="Adekoya E."/>
            <person name="Ait-zahra M."/>
            <person name="Allen N."/>
            <person name="Allen T."/>
            <person name="An P."/>
            <person name="Anderson M."/>
            <person name="Anderson S."/>
            <person name="Arachchi H."/>
            <person name="Armbruster J."/>
            <person name="Bachantsang P."/>
            <person name="Baldwin J."/>
            <person name="Barry A."/>
            <person name="Bayul T."/>
            <person name="Blitshsteyn B."/>
            <person name="Bloom T."/>
            <person name="Blye J."/>
            <person name="Boguslavskiy L."/>
            <person name="Borowsky M."/>
            <person name="Boukhgalter B."/>
            <person name="Brunache A."/>
            <person name="Butler J."/>
            <person name="Calixte N."/>
            <person name="Calvo S."/>
            <person name="Camarata J."/>
            <person name="Campo K."/>
            <person name="Chang J."/>
            <person name="Cheshatsang Y."/>
            <person name="Citroen M."/>
            <person name="Collymore A."/>
            <person name="Considine T."/>
            <person name="Cook A."/>
            <person name="Cooke P."/>
            <person name="Corum B."/>
            <person name="Cuomo C."/>
            <person name="David R."/>
            <person name="Dawoe T."/>
            <person name="Degray S."/>
            <person name="Dodge S."/>
            <person name="Dooley K."/>
            <person name="Dorje P."/>
            <person name="Dorjee K."/>
            <person name="Dorris L."/>
            <person name="Duffey N."/>
            <person name="Dupes A."/>
            <person name="Elkins T."/>
            <person name="Engels R."/>
            <person name="Erickson J."/>
            <person name="Farina A."/>
            <person name="Faro S."/>
            <person name="Ferreira P."/>
            <person name="Fischer H."/>
            <person name="Fitzgerald M."/>
            <person name="Foley K."/>
            <person name="Gage D."/>
            <person name="Galagan J."/>
            <person name="Gearin G."/>
            <person name="Gnerre S."/>
            <person name="Gnirke A."/>
            <person name="Goyette A."/>
            <person name="Graham J."/>
            <person name="Grandbois E."/>
            <person name="Gyaltsen K."/>
            <person name="Hafez N."/>
            <person name="Hagopian D."/>
            <person name="Hagos B."/>
            <person name="Hall J."/>
            <person name="Hatcher B."/>
            <person name="Heller A."/>
            <person name="Higgins H."/>
            <person name="Honan T."/>
            <person name="Horn A."/>
            <person name="Houde N."/>
            <person name="Hughes L."/>
            <person name="Hulme W."/>
            <person name="Husby E."/>
            <person name="Iliev I."/>
            <person name="Jaffe D."/>
            <person name="Jones C."/>
            <person name="Kamal M."/>
            <person name="Kamat A."/>
            <person name="Kamvysselis M."/>
            <person name="Karlsson E."/>
            <person name="Kells C."/>
            <person name="Kieu A."/>
            <person name="Kisner P."/>
            <person name="Kodira C."/>
            <person name="Kulbokas E."/>
            <person name="Labutti K."/>
            <person name="Lama D."/>
            <person name="Landers T."/>
            <person name="Leger J."/>
            <person name="Levine S."/>
            <person name="Lewis D."/>
            <person name="Lewis T."/>
            <person name="Lindblad-toh K."/>
            <person name="Liu X."/>
            <person name="Lokyitsang T."/>
            <person name="Lokyitsang Y."/>
            <person name="Lucien O."/>
            <person name="Lui A."/>
            <person name="Ma L.J."/>
            <person name="Mabbitt R."/>
            <person name="Macdonald J."/>
            <person name="Maclean C."/>
            <person name="Major J."/>
            <person name="Manning J."/>
            <person name="Marabella R."/>
            <person name="Maru K."/>
            <person name="Matthews C."/>
            <person name="Mauceli E."/>
            <person name="Mccarthy M."/>
            <person name="Mcdonough S."/>
            <person name="Mcghee T."/>
            <person name="Meldrim J."/>
            <person name="Meneus L."/>
            <person name="Mesirov J."/>
            <person name="Mihalev A."/>
            <person name="Mihova T."/>
            <person name="Mikkelsen T."/>
            <person name="Mlenga V."/>
            <person name="Moru K."/>
            <person name="Mozes J."/>
            <person name="Mulrain L."/>
            <person name="Munson G."/>
            <person name="Naylor J."/>
            <person name="Newes C."/>
            <person name="Nguyen C."/>
            <person name="Nguyen N."/>
            <person name="Nguyen T."/>
            <person name="Nicol R."/>
            <person name="Nielsen C."/>
            <person name="Nizzari M."/>
            <person name="Norbu C."/>
            <person name="Norbu N."/>
            <person name="O'donnell P."/>
            <person name="Okoawo O."/>
            <person name="O'leary S."/>
            <person name="Omotosho B."/>
            <person name="O'neill K."/>
            <person name="Osman S."/>
            <person name="Parker S."/>
            <person name="Perrin D."/>
            <person name="Phunkhang P."/>
            <person name="Piqani B."/>
            <person name="Purcell S."/>
            <person name="Rachupka T."/>
            <person name="Ramasamy U."/>
            <person name="Rameau R."/>
            <person name="Ray V."/>
            <person name="Raymond C."/>
            <person name="Retta R."/>
            <person name="Richardson S."/>
            <person name="Rise C."/>
            <person name="Rodriguez J."/>
            <person name="Rogers J."/>
            <person name="Rogov P."/>
            <person name="Rutman M."/>
            <person name="Schupbach R."/>
            <person name="Seaman C."/>
            <person name="Settipalli S."/>
            <person name="Sharpe T."/>
            <person name="Sheridan J."/>
            <person name="Sherpa N."/>
            <person name="Shi J."/>
            <person name="Smirnov S."/>
            <person name="Smith C."/>
            <person name="Sougnez C."/>
            <person name="Spencer B."/>
            <person name="Stalker J."/>
            <person name="Stange-thomann N."/>
            <person name="Stavropoulos S."/>
            <person name="Stetson K."/>
            <person name="Stone C."/>
            <person name="Stone S."/>
            <person name="Stubbs M."/>
            <person name="Talamas J."/>
            <person name="Tchuinga P."/>
            <person name="Tenzing P."/>
            <person name="Tesfaye S."/>
            <person name="Theodore J."/>
            <person name="Thoulutsang Y."/>
            <person name="Topham K."/>
            <person name="Towey S."/>
            <person name="Tsamla T."/>
            <person name="Tsomo N."/>
            <person name="Vallee D."/>
            <person name="Vassiliev H."/>
            <person name="Venkataraman V."/>
            <person name="Vinson J."/>
            <person name="Vo A."/>
            <person name="Wade C."/>
            <person name="Wang S."/>
            <person name="Wangchuk T."/>
            <person name="Wangdi T."/>
            <person name="Whittaker C."/>
            <person name="Wilkinson J."/>
            <person name="Wu Y."/>
            <person name="Wyman D."/>
            <person name="Yadav S."/>
            <person name="Yang S."/>
            <person name="Yang X."/>
            <person name="Yeager S."/>
            <person name="Yee E."/>
            <person name="Young G."/>
            <person name="Zainoun J."/>
            <person name="Zembeck L."/>
            <person name="Zimmer A."/>
            <person name="Zody M."/>
            <person name="Lander E."/>
        </authorList>
    </citation>
    <scope>NUCLEOTIDE SEQUENCE [LARGE SCALE GENOMIC DNA]</scope>
</reference>
<dbReference type="GeneTree" id="ENSGT00860000136286"/>
<dbReference type="InParanoid" id="H2YUW3"/>
<evidence type="ECO:0000313" key="1">
    <source>
        <dbReference type="Ensembl" id="ENSCSAVP00000009123.1"/>
    </source>
</evidence>
<sequence length="32" mass="3432">MHRGRHSLNLWGPVDGLTKTPVSLSSIQCLGA</sequence>
<name>H2YUW3_CIOSA</name>
<dbReference type="Ensembl" id="ENSCSAVT00000009237.1">
    <property type="protein sequence ID" value="ENSCSAVP00000009123.1"/>
    <property type="gene ID" value="ENSCSAVG00000005377.1"/>
</dbReference>
<dbReference type="AlphaFoldDB" id="H2YUW3"/>
<reference evidence="1" key="3">
    <citation type="submission" date="2025-09" db="UniProtKB">
        <authorList>
            <consortium name="Ensembl"/>
        </authorList>
    </citation>
    <scope>IDENTIFICATION</scope>
</reference>
<evidence type="ECO:0000313" key="2">
    <source>
        <dbReference type="Proteomes" id="UP000007875"/>
    </source>
</evidence>
<reference evidence="1" key="2">
    <citation type="submission" date="2025-08" db="UniProtKB">
        <authorList>
            <consortium name="Ensembl"/>
        </authorList>
    </citation>
    <scope>IDENTIFICATION</scope>
</reference>
<proteinExistence type="predicted"/>
<keyword evidence="2" id="KW-1185">Reference proteome</keyword>
<dbReference type="Proteomes" id="UP000007875">
    <property type="component" value="Unassembled WGS sequence"/>
</dbReference>
<dbReference type="HOGENOM" id="CLU_3394037_0_0_1"/>
<organism evidence="1 2">
    <name type="scientific">Ciona savignyi</name>
    <name type="common">Pacific transparent sea squirt</name>
    <dbReference type="NCBI Taxonomy" id="51511"/>
    <lineage>
        <taxon>Eukaryota</taxon>
        <taxon>Metazoa</taxon>
        <taxon>Chordata</taxon>
        <taxon>Tunicata</taxon>
        <taxon>Ascidiacea</taxon>
        <taxon>Phlebobranchia</taxon>
        <taxon>Cionidae</taxon>
        <taxon>Ciona</taxon>
    </lineage>
</organism>